<evidence type="ECO:0000259" key="8">
    <source>
        <dbReference type="PROSITE" id="PS50928"/>
    </source>
</evidence>
<gene>
    <name evidence="9" type="ORF">EDC18_10875</name>
</gene>
<dbReference type="OrthoDB" id="9793448at2"/>
<feature type="transmembrane region" description="Helical" evidence="7">
    <location>
        <begin position="84"/>
        <end position="102"/>
    </location>
</feature>
<organism evidence="9 10">
    <name type="scientific">Natranaerovirga pectinivora</name>
    <dbReference type="NCBI Taxonomy" id="682400"/>
    <lineage>
        <taxon>Bacteria</taxon>
        <taxon>Bacillati</taxon>
        <taxon>Bacillota</taxon>
        <taxon>Clostridia</taxon>
        <taxon>Lachnospirales</taxon>
        <taxon>Natranaerovirgaceae</taxon>
        <taxon>Natranaerovirga</taxon>
    </lineage>
</organism>
<dbReference type="PANTHER" id="PTHR43744:SF6">
    <property type="entry name" value="ABC TRANSPORTER PERMEASE PROTEIN YESQ-RELATED"/>
    <property type="match status" value="1"/>
</dbReference>
<evidence type="ECO:0000256" key="1">
    <source>
        <dbReference type="ARBA" id="ARBA00004651"/>
    </source>
</evidence>
<sequence>MELRTKRKINSFFRYIILILVGLIMLYPLMWLFTATFKGNHEIFTSAGLLPQEGFGDWSAWKRAWNFNTGYTFLHHFTNSLRYLVPRTFFTVVSSVITAYAVSRFSFKGKRIVFALIIGTLLMPSVIFTIPMYLFYNALGWINSYYPLWVEAMFATNSFFVFMLIQFFRTIPRELDEASIVDGCNTLQTLIYILVPVLKPIVITVAVLTFMWGMNDYLGPLIYITRMSRLPLSVALRTAIDAESTADYGKVYAMSFMALIPALTIFAFAQRYFIDGVATTGSKG</sequence>
<name>A0A4R3MNZ5_9FIRM</name>
<dbReference type="InterPro" id="IPR035906">
    <property type="entry name" value="MetI-like_sf"/>
</dbReference>
<dbReference type="SUPFAM" id="SSF161098">
    <property type="entry name" value="MetI-like"/>
    <property type="match status" value="1"/>
</dbReference>
<comment type="caution">
    <text evidence="9">The sequence shown here is derived from an EMBL/GenBank/DDBJ whole genome shotgun (WGS) entry which is preliminary data.</text>
</comment>
<evidence type="ECO:0000313" key="9">
    <source>
        <dbReference type="EMBL" id="TCT13839.1"/>
    </source>
</evidence>
<reference evidence="9 10" key="1">
    <citation type="submission" date="2019-03" db="EMBL/GenBank/DDBJ databases">
        <title>Genomic Encyclopedia of Type Strains, Phase IV (KMG-IV): sequencing the most valuable type-strain genomes for metagenomic binning, comparative biology and taxonomic classification.</title>
        <authorList>
            <person name="Goeker M."/>
        </authorList>
    </citation>
    <scope>NUCLEOTIDE SEQUENCE [LARGE SCALE GENOMIC DNA]</scope>
    <source>
        <strain evidence="9 10">DSM 24629</strain>
    </source>
</reference>
<evidence type="ECO:0000256" key="5">
    <source>
        <dbReference type="ARBA" id="ARBA00022989"/>
    </source>
</evidence>
<protein>
    <submittedName>
        <fullName evidence="9">Oligogalacturonide ABC transporter membrane protein</fullName>
    </submittedName>
</protein>
<feature type="transmembrane region" description="Helical" evidence="7">
    <location>
        <begin position="189"/>
        <end position="212"/>
    </location>
</feature>
<feature type="transmembrane region" description="Helical" evidence="7">
    <location>
        <begin position="148"/>
        <end position="168"/>
    </location>
</feature>
<feature type="domain" description="ABC transmembrane type-1" evidence="8">
    <location>
        <begin position="77"/>
        <end position="269"/>
    </location>
</feature>
<keyword evidence="3" id="KW-1003">Cell membrane</keyword>
<keyword evidence="2 7" id="KW-0813">Transport</keyword>
<dbReference type="Proteomes" id="UP000294902">
    <property type="component" value="Unassembled WGS sequence"/>
</dbReference>
<dbReference type="CDD" id="cd06261">
    <property type="entry name" value="TM_PBP2"/>
    <property type="match status" value="1"/>
</dbReference>
<comment type="similarity">
    <text evidence="7">Belongs to the binding-protein-dependent transport system permease family.</text>
</comment>
<keyword evidence="10" id="KW-1185">Reference proteome</keyword>
<dbReference type="Gene3D" id="1.10.3720.10">
    <property type="entry name" value="MetI-like"/>
    <property type="match status" value="1"/>
</dbReference>
<feature type="transmembrane region" description="Helical" evidence="7">
    <location>
        <begin position="12"/>
        <end position="33"/>
    </location>
</feature>
<feature type="transmembrane region" description="Helical" evidence="7">
    <location>
        <begin position="114"/>
        <end position="136"/>
    </location>
</feature>
<evidence type="ECO:0000256" key="2">
    <source>
        <dbReference type="ARBA" id="ARBA00022448"/>
    </source>
</evidence>
<dbReference type="PROSITE" id="PS50928">
    <property type="entry name" value="ABC_TM1"/>
    <property type="match status" value="1"/>
</dbReference>
<comment type="subcellular location">
    <subcellularLocation>
        <location evidence="1 7">Cell membrane</location>
        <topology evidence="1 7">Multi-pass membrane protein</topology>
    </subcellularLocation>
</comment>
<feature type="transmembrane region" description="Helical" evidence="7">
    <location>
        <begin position="251"/>
        <end position="269"/>
    </location>
</feature>
<evidence type="ECO:0000256" key="7">
    <source>
        <dbReference type="RuleBase" id="RU363032"/>
    </source>
</evidence>
<evidence type="ECO:0000256" key="3">
    <source>
        <dbReference type="ARBA" id="ARBA00022475"/>
    </source>
</evidence>
<evidence type="ECO:0000256" key="6">
    <source>
        <dbReference type="ARBA" id="ARBA00023136"/>
    </source>
</evidence>
<dbReference type="RefSeq" id="WP_132253252.1">
    <property type="nucleotide sequence ID" value="NZ_SMAL01000008.1"/>
</dbReference>
<evidence type="ECO:0000313" key="10">
    <source>
        <dbReference type="Proteomes" id="UP000294902"/>
    </source>
</evidence>
<dbReference type="Pfam" id="PF00528">
    <property type="entry name" value="BPD_transp_1"/>
    <property type="match status" value="1"/>
</dbReference>
<proteinExistence type="inferred from homology"/>
<dbReference type="EMBL" id="SMAL01000008">
    <property type="protein sequence ID" value="TCT13839.1"/>
    <property type="molecule type" value="Genomic_DNA"/>
</dbReference>
<evidence type="ECO:0000256" key="4">
    <source>
        <dbReference type="ARBA" id="ARBA00022692"/>
    </source>
</evidence>
<dbReference type="AlphaFoldDB" id="A0A4R3MNZ5"/>
<dbReference type="GO" id="GO:0005886">
    <property type="term" value="C:plasma membrane"/>
    <property type="evidence" value="ECO:0007669"/>
    <property type="project" value="UniProtKB-SubCell"/>
</dbReference>
<keyword evidence="6 7" id="KW-0472">Membrane</keyword>
<keyword evidence="5 7" id="KW-1133">Transmembrane helix</keyword>
<dbReference type="InterPro" id="IPR000515">
    <property type="entry name" value="MetI-like"/>
</dbReference>
<keyword evidence="4 7" id="KW-0812">Transmembrane</keyword>
<accession>A0A4R3MNZ5</accession>
<dbReference type="PANTHER" id="PTHR43744">
    <property type="entry name" value="ABC TRANSPORTER PERMEASE PROTEIN MG189-RELATED-RELATED"/>
    <property type="match status" value="1"/>
</dbReference>
<dbReference type="GO" id="GO:0055085">
    <property type="term" value="P:transmembrane transport"/>
    <property type="evidence" value="ECO:0007669"/>
    <property type="project" value="InterPro"/>
</dbReference>